<organism evidence="8 9">
    <name type="scientific">Mycoplasmopsis citelli</name>
    <dbReference type="NCBI Taxonomy" id="171281"/>
    <lineage>
        <taxon>Bacteria</taxon>
        <taxon>Bacillati</taxon>
        <taxon>Mycoplasmatota</taxon>
        <taxon>Mycoplasmoidales</taxon>
        <taxon>Metamycoplasmataceae</taxon>
        <taxon>Mycoplasmopsis</taxon>
    </lineage>
</organism>
<feature type="compositionally biased region" description="Low complexity" evidence="6">
    <location>
        <begin position="58"/>
        <end position="71"/>
    </location>
</feature>
<name>A0A449B197_9BACT</name>
<evidence type="ECO:0000259" key="7">
    <source>
        <dbReference type="PROSITE" id="PS51826"/>
    </source>
</evidence>
<proteinExistence type="inferred from homology"/>
<evidence type="ECO:0000256" key="1">
    <source>
        <dbReference type="ARBA" id="ARBA00001938"/>
    </source>
</evidence>
<dbReference type="GO" id="GO:0005737">
    <property type="term" value="C:cytoplasm"/>
    <property type="evidence" value="ECO:0007669"/>
    <property type="project" value="TreeGrafter"/>
</dbReference>
<dbReference type="PROSITE" id="PS51826">
    <property type="entry name" value="PSBD"/>
    <property type="match status" value="1"/>
</dbReference>
<protein>
    <submittedName>
        <fullName evidence="8">Pyruvate dehydrogenase E2 component (Dihydrolipoamide acetyltransferase)</fullName>
        <ecNumber evidence="8">2.3.1.12</ecNumber>
    </submittedName>
</protein>
<dbReference type="Gene3D" id="4.10.320.10">
    <property type="entry name" value="E3-binding domain"/>
    <property type="match status" value="1"/>
</dbReference>
<dbReference type="EMBL" id="LR215036">
    <property type="protein sequence ID" value="VEU74324.1"/>
    <property type="molecule type" value="Genomic_DNA"/>
</dbReference>
<evidence type="ECO:0000256" key="6">
    <source>
        <dbReference type="SAM" id="MobiDB-lite"/>
    </source>
</evidence>
<dbReference type="InterPro" id="IPR050743">
    <property type="entry name" value="2-oxoacid_DH_E2_comp"/>
</dbReference>
<dbReference type="KEGG" id="mcit:NCTC10181_00159"/>
<dbReference type="Pfam" id="PF00198">
    <property type="entry name" value="2-oxoacid_dh"/>
    <property type="match status" value="1"/>
</dbReference>
<dbReference type="InterPro" id="IPR004167">
    <property type="entry name" value="PSBD"/>
</dbReference>
<dbReference type="InterPro" id="IPR001078">
    <property type="entry name" value="2-oxoacid_DH_actylTfrase"/>
</dbReference>
<dbReference type="NCBIfam" id="NF008815">
    <property type="entry name" value="PRK11857.1"/>
    <property type="match status" value="1"/>
</dbReference>
<evidence type="ECO:0000256" key="2">
    <source>
        <dbReference type="ARBA" id="ARBA00007317"/>
    </source>
</evidence>
<dbReference type="PANTHER" id="PTHR43178">
    <property type="entry name" value="DIHYDROLIPOAMIDE ACETYLTRANSFERASE COMPONENT OF PYRUVATE DEHYDROGENASE COMPLEX"/>
    <property type="match status" value="1"/>
</dbReference>
<dbReference type="PANTHER" id="PTHR43178:SF5">
    <property type="entry name" value="LIPOAMIDE ACYLTRANSFERASE COMPONENT OF BRANCHED-CHAIN ALPHA-KETO ACID DEHYDROGENASE COMPLEX, MITOCHONDRIAL"/>
    <property type="match status" value="1"/>
</dbReference>
<dbReference type="InterPro" id="IPR023213">
    <property type="entry name" value="CAT-like_dom_sf"/>
</dbReference>
<evidence type="ECO:0000313" key="9">
    <source>
        <dbReference type="Proteomes" id="UP000290985"/>
    </source>
</evidence>
<keyword evidence="9" id="KW-1185">Reference proteome</keyword>
<keyword evidence="4" id="KW-0450">Lipoyl</keyword>
<dbReference type="InterPro" id="IPR036625">
    <property type="entry name" value="E3-bd_dom_sf"/>
</dbReference>
<feature type="domain" description="Peripheral subunit-binding (PSBD)" evidence="7">
    <location>
        <begin position="3"/>
        <end position="40"/>
    </location>
</feature>
<keyword evidence="8" id="KW-0670">Pyruvate</keyword>
<feature type="compositionally biased region" description="Polar residues" evidence="6">
    <location>
        <begin position="46"/>
        <end position="57"/>
    </location>
</feature>
<dbReference type="SUPFAM" id="SSF52777">
    <property type="entry name" value="CoA-dependent acyltransferases"/>
    <property type="match status" value="1"/>
</dbReference>
<keyword evidence="3 8" id="KW-0808">Transferase</keyword>
<gene>
    <name evidence="8" type="primary">pdhC_2</name>
    <name evidence="8" type="ORF">NCTC10181_00159</name>
</gene>
<dbReference type="EC" id="2.3.1.12" evidence="8"/>
<dbReference type="AlphaFoldDB" id="A0A449B197"/>
<evidence type="ECO:0000256" key="5">
    <source>
        <dbReference type="ARBA" id="ARBA00023315"/>
    </source>
</evidence>
<evidence type="ECO:0000256" key="3">
    <source>
        <dbReference type="ARBA" id="ARBA00022679"/>
    </source>
</evidence>
<feature type="region of interest" description="Disordered" evidence="6">
    <location>
        <begin position="46"/>
        <end position="71"/>
    </location>
</feature>
<sequence length="313" mass="33389">MIKTTPIVRAKAAKLGIDLSLVKGSGENGRILLADLDAYLAQPKASTPAPTQASEQKVTATPASSAPVAAPKPVAPRVVSGEPYSEPVTPIRKAIAKAMTNSWDNVAYVNLVHEIDMTRLWDLRSSIKDLVLKSENVKLTFLPYILKAVAVALKEFPKFTAKYNETKSTLDFPGVINLGFAVDTEAGLMVPVIPGADQLSVIDLAKEIMRLAQAARTKTIKPAEMKGAGFTVTNYGSVGSLFGVPVINYPELAIAGVGAIVDKPVVKNGAVVPGKVMYITVAADHRWIDGAEIGRFASRVKELLEKPEVLGVY</sequence>
<reference evidence="8 9" key="1">
    <citation type="submission" date="2019-01" db="EMBL/GenBank/DDBJ databases">
        <authorList>
            <consortium name="Pathogen Informatics"/>
        </authorList>
    </citation>
    <scope>NUCLEOTIDE SEQUENCE [LARGE SCALE GENOMIC DNA]</scope>
    <source>
        <strain evidence="8 9">NCTC10181</strain>
    </source>
</reference>
<dbReference type="Proteomes" id="UP000290985">
    <property type="component" value="Chromosome"/>
</dbReference>
<dbReference type="FunFam" id="3.30.559.10:FF:000007">
    <property type="entry name" value="Dihydrolipoamide acetyltransferase component of pyruvate dehydrogenase complex"/>
    <property type="match status" value="1"/>
</dbReference>
<comment type="cofactor">
    <cofactor evidence="1">
        <name>(R)-lipoate</name>
        <dbReference type="ChEBI" id="CHEBI:83088"/>
    </cofactor>
</comment>
<dbReference type="SUPFAM" id="SSF47005">
    <property type="entry name" value="Peripheral subunit-binding domain of 2-oxo acid dehydrogenase complex"/>
    <property type="match status" value="1"/>
</dbReference>
<evidence type="ECO:0000256" key="4">
    <source>
        <dbReference type="ARBA" id="ARBA00022823"/>
    </source>
</evidence>
<dbReference type="Pfam" id="PF02817">
    <property type="entry name" value="E3_binding"/>
    <property type="match status" value="1"/>
</dbReference>
<evidence type="ECO:0000313" key="8">
    <source>
        <dbReference type="EMBL" id="VEU74324.1"/>
    </source>
</evidence>
<accession>A0A449B197</accession>
<keyword evidence="5 8" id="KW-0012">Acyltransferase</keyword>
<comment type="similarity">
    <text evidence="2">Belongs to the 2-oxoacid dehydrogenase family.</text>
</comment>
<dbReference type="GO" id="GO:0031405">
    <property type="term" value="F:lipoic acid binding"/>
    <property type="evidence" value="ECO:0007669"/>
    <property type="project" value="TreeGrafter"/>
</dbReference>
<dbReference type="Gene3D" id="3.30.559.10">
    <property type="entry name" value="Chloramphenicol acetyltransferase-like domain"/>
    <property type="match status" value="1"/>
</dbReference>
<dbReference type="GO" id="GO:0004742">
    <property type="term" value="F:dihydrolipoyllysine-residue acetyltransferase activity"/>
    <property type="evidence" value="ECO:0007669"/>
    <property type="project" value="UniProtKB-EC"/>
</dbReference>